<dbReference type="InterPro" id="IPR002201">
    <property type="entry name" value="Glyco_trans_9"/>
</dbReference>
<dbReference type="SUPFAM" id="SSF53756">
    <property type="entry name" value="UDP-Glycosyltransferase/glycogen phosphorylase"/>
    <property type="match status" value="1"/>
</dbReference>
<keyword evidence="1" id="KW-0328">Glycosyltransferase</keyword>
<protein>
    <recommendedName>
        <fullName evidence="4">lipopolysaccharide heptosyltransferase II</fullName>
        <ecNumber evidence="4">2.4.99.24</ecNumber>
    </recommendedName>
</protein>
<dbReference type="InterPro" id="IPR051199">
    <property type="entry name" value="LPS_LOS_Heptosyltrfase"/>
</dbReference>
<organism evidence="7 8">
    <name type="scientific">Victivallis vadensis</name>
    <dbReference type="NCBI Taxonomy" id="172901"/>
    <lineage>
        <taxon>Bacteria</taxon>
        <taxon>Pseudomonadati</taxon>
        <taxon>Lentisphaerota</taxon>
        <taxon>Lentisphaeria</taxon>
        <taxon>Victivallales</taxon>
        <taxon>Victivallaceae</taxon>
        <taxon>Victivallis</taxon>
    </lineage>
</organism>
<dbReference type="EC" id="2.4.99.24" evidence="4"/>
<evidence type="ECO:0000256" key="5">
    <source>
        <dbReference type="ARBA" id="ARBA00047503"/>
    </source>
</evidence>
<comment type="caution">
    <text evidence="7">The sequence shown here is derived from an EMBL/GenBank/DDBJ whole genome shotgun (WGS) entry which is preliminary data.</text>
</comment>
<dbReference type="AlphaFoldDB" id="A0A2U1ALG9"/>
<evidence type="ECO:0000256" key="1">
    <source>
        <dbReference type="ARBA" id="ARBA00022676"/>
    </source>
</evidence>
<dbReference type="GeneID" id="78296604"/>
<dbReference type="RefSeq" id="WP_165833132.1">
    <property type="nucleotide sequence ID" value="NZ_CABMMC010000024.1"/>
</dbReference>
<dbReference type="NCBIfam" id="TIGR02195">
    <property type="entry name" value="heptsyl_trn_II"/>
    <property type="match status" value="1"/>
</dbReference>
<dbReference type="Proteomes" id="UP000245959">
    <property type="component" value="Unassembled WGS sequence"/>
</dbReference>
<evidence type="ECO:0000256" key="2">
    <source>
        <dbReference type="ARBA" id="ARBA00022679"/>
    </source>
</evidence>
<accession>A0A2U1ALG9</accession>
<reference evidence="6 9" key="2">
    <citation type="submission" date="2020-04" db="EMBL/GenBank/DDBJ databases">
        <authorList>
            <person name="Hitch T.C.A."/>
            <person name="Wylensek D."/>
            <person name="Clavel T."/>
        </authorList>
    </citation>
    <scope>NUCLEOTIDE SEQUENCE [LARGE SCALE GENOMIC DNA]</scope>
    <source>
        <strain evidence="6 9">COR2-253-APC-1A</strain>
    </source>
</reference>
<dbReference type="CDD" id="cd03789">
    <property type="entry name" value="GT9_LPS_heptosyltransferase"/>
    <property type="match status" value="1"/>
</dbReference>
<evidence type="ECO:0000256" key="4">
    <source>
        <dbReference type="ARBA" id="ARBA00044042"/>
    </source>
</evidence>
<evidence type="ECO:0000313" key="8">
    <source>
        <dbReference type="Proteomes" id="UP000245959"/>
    </source>
</evidence>
<sequence length="383" mass="42466">MNESGCRWEDEKNDGESVHTLDIRTQFPSPQFPVIPVPHDSWRNGMAVRMPNHLGDAVMALPALGQLRRILPEHCALFVIAPVGQKALYSSLPIVDGTILLERIHSGWSREEIRNLRRLRLGVGVLFNNSLRDAMTMKLAGVGRLYGAAARCRSIFLTRSFHFPPRPVRRLAGIHQSNKCLAMARAMGAPEWDGALPEFELAPPVDELFGNITSLCEHPKLLTLASGAAYGAAKRWPSECFREVARHWIENEDGIVVVLGSASEKGIGDEVVEGLRPTKAFNLCGKTWLAELMHLLKNSRLTVANDSGIMHLSAALGRPGIAVFGPTDYTATGPISPAWRLMYRKIDCAPCFKRECPHRNPRCIRQITPEMVIAEMRKITTGN</sequence>
<gene>
    <name evidence="6" type="primary">waaF</name>
    <name evidence="7" type="ORF">C8D82_13113</name>
    <name evidence="6" type="ORF">HF882_20780</name>
</gene>
<evidence type="ECO:0000313" key="9">
    <source>
        <dbReference type="Proteomes" id="UP000576225"/>
    </source>
</evidence>
<dbReference type="GO" id="GO:0005829">
    <property type="term" value="C:cytosol"/>
    <property type="evidence" value="ECO:0007669"/>
    <property type="project" value="TreeGrafter"/>
</dbReference>
<proteinExistence type="inferred from homology"/>
<evidence type="ECO:0000313" key="7">
    <source>
        <dbReference type="EMBL" id="PVY37274.1"/>
    </source>
</evidence>
<dbReference type="EMBL" id="QEKH01000031">
    <property type="protein sequence ID" value="PVY37274.1"/>
    <property type="molecule type" value="Genomic_DNA"/>
</dbReference>
<dbReference type="EMBL" id="JABAEW010000071">
    <property type="protein sequence ID" value="NMD89024.1"/>
    <property type="molecule type" value="Genomic_DNA"/>
</dbReference>
<dbReference type="GO" id="GO:0009244">
    <property type="term" value="P:lipopolysaccharide core region biosynthetic process"/>
    <property type="evidence" value="ECO:0007669"/>
    <property type="project" value="TreeGrafter"/>
</dbReference>
<dbReference type="Gene3D" id="3.40.50.2000">
    <property type="entry name" value="Glycogen Phosphorylase B"/>
    <property type="match status" value="2"/>
</dbReference>
<reference evidence="7 8" key="1">
    <citation type="submission" date="2018-04" db="EMBL/GenBank/DDBJ databases">
        <title>Genomic Encyclopedia of Type Strains, Phase IV (KMG-IV): sequencing the most valuable type-strain genomes for metagenomic binning, comparative biology and taxonomic classification.</title>
        <authorList>
            <person name="Goeker M."/>
        </authorList>
    </citation>
    <scope>NUCLEOTIDE SEQUENCE [LARGE SCALE GENOMIC DNA]</scope>
    <source>
        <strain evidence="7 8">DSM 14823</strain>
    </source>
</reference>
<evidence type="ECO:0000256" key="3">
    <source>
        <dbReference type="ARBA" id="ARBA00043995"/>
    </source>
</evidence>
<dbReference type="GO" id="GO:0008713">
    <property type="term" value="F:ADP-heptose-lipopolysaccharide heptosyltransferase activity"/>
    <property type="evidence" value="ECO:0007669"/>
    <property type="project" value="UniProtKB-EC"/>
</dbReference>
<keyword evidence="8" id="KW-1185">Reference proteome</keyword>
<dbReference type="InterPro" id="IPR011910">
    <property type="entry name" value="RfaF"/>
</dbReference>
<evidence type="ECO:0000313" key="6">
    <source>
        <dbReference type="EMBL" id="NMD89024.1"/>
    </source>
</evidence>
<name>A0A2U1ALG9_9BACT</name>
<dbReference type="Proteomes" id="UP000576225">
    <property type="component" value="Unassembled WGS sequence"/>
</dbReference>
<keyword evidence="2 7" id="KW-0808">Transferase</keyword>
<dbReference type="PANTHER" id="PTHR30160:SF7">
    <property type="entry name" value="ADP-HEPTOSE--LPS HEPTOSYLTRANSFERASE 2"/>
    <property type="match status" value="1"/>
</dbReference>
<dbReference type="PANTHER" id="PTHR30160">
    <property type="entry name" value="TETRAACYLDISACCHARIDE 4'-KINASE-RELATED"/>
    <property type="match status" value="1"/>
</dbReference>
<dbReference type="Pfam" id="PF01075">
    <property type="entry name" value="Glyco_transf_9"/>
    <property type="match status" value="1"/>
</dbReference>
<comment type="similarity">
    <text evidence="3">Belongs to the glycosyltransferase 9 family.</text>
</comment>
<comment type="catalytic activity">
    <reaction evidence="5">
        <text>an L-alpha-D-Hep-(1-&gt;5)-[alpha-Kdo-(2-&gt;4)]-alpha-Kdo-(2-&gt;6)-lipid A + ADP-L-glycero-beta-D-manno-heptose = an L-alpha-D-Hep-(1-&gt;3)-L-alpha-D-Hep-(1-&gt;5)-[alpha-Kdo-(2-&gt;4)]-alpha-Kdo-(2-&gt;6)-lipid A + ADP + H(+)</text>
        <dbReference type="Rhea" id="RHEA:74071"/>
        <dbReference type="ChEBI" id="CHEBI:15378"/>
        <dbReference type="ChEBI" id="CHEBI:61506"/>
        <dbReference type="ChEBI" id="CHEBI:193068"/>
        <dbReference type="ChEBI" id="CHEBI:193069"/>
        <dbReference type="ChEBI" id="CHEBI:456216"/>
        <dbReference type="EC" id="2.4.99.24"/>
    </reaction>
</comment>